<protein>
    <submittedName>
        <fullName evidence="2">Uncharacterized protein</fullName>
    </submittedName>
</protein>
<evidence type="ECO:0000313" key="2">
    <source>
        <dbReference type="EMBL" id="QHT20400.1"/>
    </source>
</evidence>
<keyword evidence="1" id="KW-0812">Transmembrane</keyword>
<accession>A0A6C0DVK2</accession>
<dbReference type="EMBL" id="MN739677">
    <property type="protein sequence ID" value="QHT20400.1"/>
    <property type="molecule type" value="Genomic_DNA"/>
</dbReference>
<feature type="transmembrane region" description="Helical" evidence="1">
    <location>
        <begin position="6"/>
        <end position="23"/>
    </location>
</feature>
<organism evidence="2">
    <name type="scientific">viral metagenome</name>
    <dbReference type="NCBI Taxonomy" id="1070528"/>
    <lineage>
        <taxon>unclassified sequences</taxon>
        <taxon>metagenomes</taxon>
        <taxon>organismal metagenomes</taxon>
    </lineage>
</organism>
<sequence>MANSNLITLFFLLIFGYFVLYFGGRKYLETFQSEDDIKNRFNPDGTPRDDLNMTVYPPEKPYLMNPIDDLDDYEISAVFQNQGSKTASRKQISDAMTRYPMDWSVQPPNSQYFQDNQAQFEKKVVEDINNPPPTKMYNEINGSDMTPPDTAAMEAEEKKILQTYKPECSKGLLQYSVDDVKALTDKVYGKKGLIPIIEKSKQGENIWEITEVKEKNPHIVWEDEVERDTQRQAMEKRGEEVIEVPYTASDVAAGLDPFFQARNTVRDGKNDYYQWTPGLERMFAPTYPIKYWF</sequence>
<name>A0A6C0DVK2_9ZZZZ</name>
<evidence type="ECO:0000256" key="1">
    <source>
        <dbReference type="SAM" id="Phobius"/>
    </source>
</evidence>
<proteinExistence type="predicted"/>
<dbReference type="AlphaFoldDB" id="A0A6C0DVK2"/>
<keyword evidence="1" id="KW-0472">Membrane</keyword>
<keyword evidence="1" id="KW-1133">Transmembrane helix</keyword>
<reference evidence="2" key="1">
    <citation type="journal article" date="2020" name="Nature">
        <title>Giant virus diversity and host interactions through global metagenomics.</title>
        <authorList>
            <person name="Schulz F."/>
            <person name="Roux S."/>
            <person name="Paez-Espino D."/>
            <person name="Jungbluth S."/>
            <person name="Walsh D.A."/>
            <person name="Denef V.J."/>
            <person name="McMahon K.D."/>
            <person name="Konstantinidis K.T."/>
            <person name="Eloe-Fadrosh E.A."/>
            <person name="Kyrpides N.C."/>
            <person name="Woyke T."/>
        </authorList>
    </citation>
    <scope>NUCLEOTIDE SEQUENCE</scope>
    <source>
        <strain evidence="2">GVMAG-M-3300023174-60</strain>
    </source>
</reference>